<gene>
    <name evidence="2" type="ORF">KIN20_030119</name>
</gene>
<accession>A0AAD5WFW8</accession>
<reference evidence="2" key="1">
    <citation type="submission" date="2021-06" db="EMBL/GenBank/DDBJ databases">
        <title>Parelaphostrongylus tenuis whole genome reference sequence.</title>
        <authorList>
            <person name="Garwood T.J."/>
            <person name="Larsen P.A."/>
            <person name="Fountain-Jones N.M."/>
            <person name="Garbe J.R."/>
            <person name="Macchietto M.G."/>
            <person name="Kania S.A."/>
            <person name="Gerhold R.W."/>
            <person name="Richards J.E."/>
            <person name="Wolf T.M."/>
        </authorList>
    </citation>
    <scope>NUCLEOTIDE SEQUENCE</scope>
    <source>
        <strain evidence="2">MNPRO001-30</strain>
        <tissue evidence="2">Meninges</tissue>
    </source>
</reference>
<dbReference type="EMBL" id="JAHQIW010006310">
    <property type="protein sequence ID" value="KAJ1368794.1"/>
    <property type="molecule type" value="Genomic_DNA"/>
</dbReference>
<evidence type="ECO:0000313" key="3">
    <source>
        <dbReference type="Proteomes" id="UP001196413"/>
    </source>
</evidence>
<organism evidence="2 3">
    <name type="scientific">Parelaphostrongylus tenuis</name>
    <name type="common">Meningeal worm</name>
    <dbReference type="NCBI Taxonomy" id="148309"/>
    <lineage>
        <taxon>Eukaryota</taxon>
        <taxon>Metazoa</taxon>
        <taxon>Ecdysozoa</taxon>
        <taxon>Nematoda</taxon>
        <taxon>Chromadorea</taxon>
        <taxon>Rhabditida</taxon>
        <taxon>Rhabditina</taxon>
        <taxon>Rhabditomorpha</taxon>
        <taxon>Strongyloidea</taxon>
        <taxon>Metastrongylidae</taxon>
        <taxon>Parelaphostrongylus</taxon>
    </lineage>
</organism>
<dbReference type="AlphaFoldDB" id="A0AAD5WFW8"/>
<protein>
    <submittedName>
        <fullName evidence="2">Uncharacterized protein</fullName>
    </submittedName>
</protein>
<feature type="compositionally biased region" description="Basic and acidic residues" evidence="1">
    <location>
        <begin position="30"/>
        <end position="47"/>
    </location>
</feature>
<evidence type="ECO:0000313" key="2">
    <source>
        <dbReference type="EMBL" id="KAJ1368794.1"/>
    </source>
</evidence>
<comment type="caution">
    <text evidence="2">The sequence shown here is derived from an EMBL/GenBank/DDBJ whole genome shotgun (WGS) entry which is preliminary data.</text>
</comment>
<name>A0AAD5WFW8_PARTN</name>
<evidence type="ECO:0000256" key="1">
    <source>
        <dbReference type="SAM" id="MobiDB-lite"/>
    </source>
</evidence>
<feature type="region of interest" description="Disordered" evidence="1">
    <location>
        <begin position="1"/>
        <end position="47"/>
    </location>
</feature>
<proteinExistence type="predicted"/>
<sequence length="182" mass="20145">MNIAPVAMLESNRHHGRQPREEETIGESTEIVKTDRSNRKQEQFPRKTAPDLYSGVCAAKTQADGSNPWASYNYQLLKQTMQRRLLIFLCIASILLQVFKTAESGIISGGLSPSVAETSETEKATDMSTTAARLTTEKATTVPTETSTTPAREQKLSLLTTVMEKIVQISQLTTAFETHLRL</sequence>
<keyword evidence="3" id="KW-1185">Reference proteome</keyword>
<dbReference type="Proteomes" id="UP001196413">
    <property type="component" value="Unassembled WGS sequence"/>
</dbReference>